<dbReference type="Proteomes" id="UP001362999">
    <property type="component" value="Unassembled WGS sequence"/>
</dbReference>
<dbReference type="EMBL" id="JAWWNJ010000137">
    <property type="protein sequence ID" value="KAK6984475.1"/>
    <property type="molecule type" value="Genomic_DNA"/>
</dbReference>
<name>A0AAV9ZJX0_9AGAR</name>
<evidence type="ECO:0000313" key="1">
    <source>
        <dbReference type="EMBL" id="KAK6984475.1"/>
    </source>
</evidence>
<protein>
    <submittedName>
        <fullName evidence="1">Uncharacterized protein</fullName>
    </submittedName>
</protein>
<evidence type="ECO:0000313" key="2">
    <source>
        <dbReference type="Proteomes" id="UP001362999"/>
    </source>
</evidence>
<sequence length="176" mass="18944">MSWHSFWSAVPTPTATATATAGGLQSTPVSTCERVPGAVRALPNNPRSCSVLLAAPAAPRPARVFLMAATSTLPFSGGFRYRHIESLRLPSIKDQSTSTSTAGYSNKEPSISAPVFCQEDGTLASALLQQFRIMFARPCFVDHCELGDCFTPPECKKQWQNLAKYRELCSGVLASS</sequence>
<keyword evidence="2" id="KW-1185">Reference proteome</keyword>
<organism evidence="1 2">
    <name type="scientific">Favolaschia claudopus</name>
    <dbReference type="NCBI Taxonomy" id="2862362"/>
    <lineage>
        <taxon>Eukaryota</taxon>
        <taxon>Fungi</taxon>
        <taxon>Dikarya</taxon>
        <taxon>Basidiomycota</taxon>
        <taxon>Agaricomycotina</taxon>
        <taxon>Agaricomycetes</taxon>
        <taxon>Agaricomycetidae</taxon>
        <taxon>Agaricales</taxon>
        <taxon>Marasmiineae</taxon>
        <taxon>Mycenaceae</taxon>
        <taxon>Favolaschia</taxon>
    </lineage>
</organism>
<dbReference type="AlphaFoldDB" id="A0AAV9ZJX0"/>
<reference evidence="1 2" key="1">
    <citation type="journal article" date="2024" name="J Genomics">
        <title>Draft genome sequencing and assembly of Favolaschia claudopus CIRM-BRFM 2984 isolated from oak limbs.</title>
        <authorList>
            <person name="Navarro D."/>
            <person name="Drula E."/>
            <person name="Chaduli D."/>
            <person name="Cazenave R."/>
            <person name="Ahrendt S."/>
            <person name="Wang J."/>
            <person name="Lipzen A."/>
            <person name="Daum C."/>
            <person name="Barry K."/>
            <person name="Grigoriev I.V."/>
            <person name="Favel A."/>
            <person name="Rosso M.N."/>
            <person name="Martin F."/>
        </authorList>
    </citation>
    <scope>NUCLEOTIDE SEQUENCE [LARGE SCALE GENOMIC DNA]</scope>
    <source>
        <strain evidence="1 2">CIRM-BRFM 2984</strain>
    </source>
</reference>
<accession>A0AAV9ZJX0</accession>
<comment type="caution">
    <text evidence="1">The sequence shown here is derived from an EMBL/GenBank/DDBJ whole genome shotgun (WGS) entry which is preliminary data.</text>
</comment>
<gene>
    <name evidence="1" type="ORF">R3P38DRAFT_3104502</name>
</gene>
<proteinExistence type="predicted"/>